<keyword evidence="13" id="KW-1185">Reference proteome</keyword>
<dbReference type="InterPro" id="IPR036179">
    <property type="entry name" value="Ig-like_dom_sf"/>
</dbReference>
<dbReference type="SMART" id="SM00408">
    <property type="entry name" value="IGc2"/>
    <property type="match status" value="9"/>
</dbReference>
<comment type="subcellular location">
    <subcellularLocation>
        <location evidence="1">Membrane</location>
        <topology evidence="1">Single-pass membrane protein</topology>
    </subcellularLocation>
</comment>
<evidence type="ECO:0000256" key="7">
    <source>
        <dbReference type="ARBA" id="ARBA00023157"/>
    </source>
</evidence>
<dbReference type="PANTHER" id="PTHR12231">
    <property type="entry name" value="CTX-RELATED TYPE I TRANSMEMBRANE PROTEIN"/>
    <property type="match status" value="1"/>
</dbReference>
<feature type="domain" description="Ig-like" evidence="11">
    <location>
        <begin position="896"/>
        <end position="976"/>
    </location>
</feature>
<organism evidence="12 13">
    <name type="scientific">Rhipicephalus sanguineus</name>
    <name type="common">Brown dog tick</name>
    <name type="synonym">Ixodes sanguineus</name>
    <dbReference type="NCBI Taxonomy" id="34632"/>
    <lineage>
        <taxon>Eukaryota</taxon>
        <taxon>Metazoa</taxon>
        <taxon>Ecdysozoa</taxon>
        <taxon>Arthropoda</taxon>
        <taxon>Chelicerata</taxon>
        <taxon>Arachnida</taxon>
        <taxon>Acari</taxon>
        <taxon>Parasitiformes</taxon>
        <taxon>Ixodida</taxon>
        <taxon>Ixodoidea</taxon>
        <taxon>Ixodidae</taxon>
        <taxon>Rhipicephalinae</taxon>
        <taxon>Rhipicephalus</taxon>
        <taxon>Rhipicephalus</taxon>
    </lineage>
</organism>
<dbReference type="InterPro" id="IPR051170">
    <property type="entry name" value="Neural/epithelial_adhesion"/>
</dbReference>
<keyword evidence="6" id="KW-0472">Membrane</keyword>
<evidence type="ECO:0000313" key="12">
    <source>
        <dbReference type="EMBL" id="KAH7983144.1"/>
    </source>
</evidence>
<dbReference type="PROSITE" id="PS50835">
    <property type="entry name" value="IG_LIKE"/>
    <property type="match status" value="9"/>
</dbReference>
<reference evidence="12" key="2">
    <citation type="submission" date="2021-09" db="EMBL/GenBank/DDBJ databases">
        <authorList>
            <person name="Jia N."/>
            <person name="Wang J."/>
            <person name="Shi W."/>
            <person name="Du L."/>
            <person name="Sun Y."/>
            <person name="Zhan W."/>
            <person name="Jiang J."/>
            <person name="Wang Q."/>
            <person name="Zhang B."/>
            <person name="Ji P."/>
            <person name="Sakyi L.B."/>
            <person name="Cui X."/>
            <person name="Yuan T."/>
            <person name="Jiang B."/>
            <person name="Yang W."/>
            <person name="Lam T.T.-Y."/>
            <person name="Chang Q."/>
            <person name="Ding S."/>
            <person name="Wang X."/>
            <person name="Zhu J."/>
            <person name="Ruan X."/>
            <person name="Zhao L."/>
            <person name="Wei J."/>
            <person name="Que T."/>
            <person name="Du C."/>
            <person name="Cheng J."/>
            <person name="Dai P."/>
            <person name="Han X."/>
            <person name="Huang E."/>
            <person name="Gao Y."/>
            <person name="Liu J."/>
            <person name="Shao H."/>
            <person name="Ye R."/>
            <person name="Li L."/>
            <person name="Wei W."/>
            <person name="Wang X."/>
            <person name="Wang C."/>
            <person name="Huo Q."/>
            <person name="Li W."/>
            <person name="Guo W."/>
            <person name="Chen H."/>
            <person name="Chen S."/>
            <person name="Zhou L."/>
            <person name="Zhou L."/>
            <person name="Ni X."/>
            <person name="Tian J."/>
            <person name="Zhou Y."/>
            <person name="Sheng Y."/>
            <person name="Liu T."/>
            <person name="Pan Y."/>
            <person name="Xia L."/>
            <person name="Li J."/>
            <person name="Zhao F."/>
            <person name="Cao W."/>
        </authorList>
    </citation>
    <scope>NUCLEOTIDE SEQUENCE</scope>
    <source>
        <strain evidence="12">Rsan-2018</strain>
        <tissue evidence="12">Larvae</tissue>
    </source>
</reference>
<dbReference type="Gene3D" id="2.60.40.10">
    <property type="entry name" value="Immunoglobulins"/>
    <property type="match status" value="10"/>
</dbReference>
<dbReference type="InterPro" id="IPR013098">
    <property type="entry name" value="Ig_I-set"/>
</dbReference>
<dbReference type="VEuPathDB" id="VectorBase:RSAN_045541"/>
<name>A0A9D4YNM1_RHISA</name>
<feature type="domain" description="Ig-like" evidence="11">
    <location>
        <begin position="176"/>
        <end position="264"/>
    </location>
</feature>
<evidence type="ECO:0000256" key="6">
    <source>
        <dbReference type="ARBA" id="ARBA00023136"/>
    </source>
</evidence>
<dbReference type="SMART" id="SM00409">
    <property type="entry name" value="IG"/>
    <property type="match status" value="9"/>
</dbReference>
<feature type="domain" description="Ig-like" evidence="11">
    <location>
        <begin position="781"/>
        <end position="891"/>
    </location>
</feature>
<dbReference type="VEuPathDB" id="VectorBase:RSAN_027689"/>
<evidence type="ECO:0000259" key="11">
    <source>
        <dbReference type="PROSITE" id="PS50835"/>
    </source>
</evidence>
<keyword evidence="7" id="KW-1015">Disulfide bond</keyword>
<dbReference type="GO" id="GO:0005886">
    <property type="term" value="C:plasma membrane"/>
    <property type="evidence" value="ECO:0007669"/>
    <property type="project" value="UniProtKB-ARBA"/>
</dbReference>
<feature type="domain" description="Ig-like" evidence="11">
    <location>
        <begin position="585"/>
        <end position="679"/>
    </location>
</feature>
<dbReference type="CDD" id="cd00096">
    <property type="entry name" value="Ig"/>
    <property type="match status" value="1"/>
</dbReference>
<evidence type="ECO:0000256" key="10">
    <source>
        <dbReference type="SAM" id="MobiDB-lite"/>
    </source>
</evidence>
<accession>A0A9D4YNM1</accession>
<sequence>MPQTPECPQSAATSQEPTVDEPNPTSAVSSSPSPTTPPLRRSTRVRRPPGYLRDYEALPFSREGKMYRLRDAGNYTCIATNEAGKLEKTFTVDVQVPPQIASLPTSSTEEPAHDASESIHVVANDTLTLQCQVSSDSETLTIDNVEISDRGKYTCVATNDAGTDEKDFHVSVLVPPRIQVPEAAVSVVEHSPIKLRCIASGEPQPSVIWMRDDIPLDKRDSKDVAFAENGQIMQIPNATLTHSGRYSCVAKNAAGTAEEQLMLTVLAPPRIAKISSPAPVVLGRPARLECRVEHGNPRSTVEWTKDGELLDERQPLLQIADDGEVVHVVRATEDTEGAYTCRATNTAGSDEHTLFLSVLVPPRLVADKKQRVWHLSQGSDVQMECFVFGRPTPRIVWHKDKQEVKERPGRVSLLQDGQTLYVTRVSRHEAGHYACTAENVAGNVTAEFEVHVHSPPEIEGDSAESESVSAQLGASLELPCVATGDPEPMVAWVREGIASQQLFSTAPSPGVPTAADPLVRVRGQGSRATLELKKLRASDAGNYTCVATSSAGVAQKRFLVDVSVPATIVKPSEKGRELSVALEPPDFGAKTGTTDVLMARQGDDVIIRCPFLINDEQQRSAVSTTWRQDGRSLAPDRLPANLALATADASELRVSHVQPEDAGYYTCTAVNAAGEASFTTFLDVLVRPGFNITALRTDVSVLEGEEVQLPCPATGVPEPRRIWYREGRRRIYPGPSMQLSSDGTLTIVPARLHDAGSFTCVALSEAGTAEVNVTLTVHAPPTVERADAADVTVQAVAGHNASLRCTASGSPRPEIKWLRNGIPVPRAPEEAAALVPHIPITDVDQMPRVFVSTESGRSTLNIIAVEVGDTGPYICAATNKGGTAVVEYYVDVVEAPQIAGTETHRTTVLGDTTTLECSALGTPAPVMSWSKDGHPLEAFNGSELLMLNATSEEDAGVYACTAVNDAGVATREISLTVLGKT</sequence>
<protein>
    <recommendedName>
        <fullName evidence="11">Ig-like domain-containing protein</fullName>
    </recommendedName>
</protein>
<dbReference type="PANTHER" id="PTHR12231:SF253">
    <property type="entry name" value="DPR-INTERACTING PROTEIN ETA, ISOFORM B-RELATED"/>
    <property type="match status" value="1"/>
</dbReference>
<keyword evidence="8" id="KW-0325">Glycoprotein</keyword>
<keyword evidence="4" id="KW-0677">Repeat</keyword>
<evidence type="ECO:0000256" key="8">
    <source>
        <dbReference type="ARBA" id="ARBA00023180"/>
    </source>
</evidence>
<feature type="compositionally biased region" description="Low complexity" evidence="10">
    <location>
        <begin position="24"/>
        <end position="33"/>
    </location>
</feature>
<evidence type="ECO:0000256" key="3">
    <source>
        <dbReference type="ARBA" id="ARBA00022729"/>
    </source>
</evidence>
<keyword evidence="5" id="KW-1133">Transmembrane helix</keyword>
<evidence type="ECO:0000256" key="1">
    <source>
        <dbReference type="ARBA" id="ARBA00004167"/>
    </source>
</evidence>
<dbReference type="VEuPathDB" id="VectorBase:RSAN_032055"/>
<feature type="region of interest" description="Disordered" evidence="10">
    <location>
        <begin position="1"/>
        <end position="50"/>
    </location>
</feature>
<dbReference type="SMART" id="SM00406">
    <property type="entry name" value="IGv"/>
    <property type="match status" value="2"/>
</dbReference>
<dbReference type="FunFam" id="2.60.40.10:FF:000503">
    <property type="entry name" value="Hemicentin 1"/>
    <property type="match status" value="3"/>
</dbReference>
<feature type="domain" description="Ig-like" evidence="11">
    <location>
        <begin position="362"/>
        <end position="451"/>
    </location>
</feature>
<evidence type="ECO:0000256" key="9">
    <source>
        <dbReference type="ARBA" id="ARBA00023319"/>
    </source>
</evidence>
<dbReference type="InterPro" id="IPR013783">
    <property type="entry name" value="Ig-like_fold"/>
</dbReference>
<feature type="compositionally biased region" description="Polar residues" evidence="10">
    <location>
        <begin position="1"/>
        <end position="17"/>
    </location>
</feature>
<keyword evidence="3" id="KW-0732">Signal</keyword>
<proteinExistence type="predicted"/>
<evidence type="ECO:0000256" key="2">
    <source>
        <dbReference type="ARBA" id="ARBA00022692"/>
    </source>
</evidence>
<comment type="caution">
    <text evidence="12">The sequence shown here is derived from an EMBL/GenBank/DDBJ whole genome shotgun (WGS) entry which is preliminary data.</text>
</comment>
<evidence type="ECO:0000313" key="13">
    <source>
        <dbReference type="Proteomes" id="UP000821837"/>
    </source>
</evidence>
<dbReference type="InterPro" id="IPR013106">
    <property type="entry name" value="Ig_V-set"/>
</dbReference>
<dbReference type="Proteomes" id="UP000821837">
    <property type="component" value="Chromosome 1"/>
</dbReference>
<dbReference type="InterPro" id="IPR009138">
    <property type="entry name" value="Neural_cell_adh"/>
</dbReference>
<keyword evidence="2" id="KW-0812">Transmembrane</keyword>
<keyword evidence="9" id="KW-0393">Immunoglobulin domain</keyword>
<dbReference type="SUPFAM" id="SSF48726">
    <property type="entry name" value="Immunoglobulin"/>
    <property type="match status" value="10"/>
</dbReference>
<dbReference type="GO" id="GO:0043005">
    <property type="term" value="C:neuron projection"/>
    <property type="evidence" value="ECO:0007669"/>
    <property type="project" value="TreeGrafter"/>
</dbReference>
<dbReference type="Pfam" id="PF07679">
    <property type="entry name" value="I-set"/>
    <property type="match status" value="7"/>
</dbReference>
<gene>
    <name evidence="12" type="ORF">HPB52_009629</name>
</gene>
<evidence type="ECO:0000256" key="5">
    <source>
        <dbReference type="ARBA" id="ARBA00022989"/>
    </source>
</evidence>
<dbReference type="FunFam" id="2.60.40.10:FF:000032">
    <property type="entry name" value="palladin isoform X1"/>
    <property type="match status" value="1"/>
</dbReference>
<feature type="domain" description="Ig-like" evidence="11">
    <location>
        <begin position="49"/>
        <end position="171"/>
    </location>
</feature>
<dbReference type="AlphaFoldDB" id="A0A9D4YNM1"/>
<dbReference type="GO" id="GO:0007155">
    <property type="term" value="P:cell adhesion"/>
    <property type="evidence" value="ECO:0007669"/>
    <property type="project" value="InterPro"/>
</dbReference>
<dbReference type="InterPro" id="IPR003599">
    <property type="entry name" value="Ig_sub"/>
</dbReference>
<dbReference type="PRINTS" id="PR01838">
    <property type="entry name" value="NCAMFAMILY"/>
</dbReference>
<dbReference type="InterPro" id="IPR007110">
    <property type="entry name" value="Ig-like_dom"/>
</dbReference>
<dbReference type="EMBL" id="JABSTV010001245">
    <property type="protein sequence ID" value="KAH7983144.1"/>
    <property type="molecule type" value="Genomic_DNA"/>
</dbReference>
<evidence type="ECO:0000256" key="4">
    <source>
        <dbReference type="ARBA" id="ARBA00022737"/>
    </source>
</evidence>
<feature type="domain" description="Ig-like" evidence="11">
    <location>
        <begin position="456"/>
        <end position="560"/>
    </location>
</feature>
<feature type="domain" description="Ig-like" evidence="11">
    <location>
        <begin position="269"/>
        <end position="357"/>
    </location>
</feature>
<feature type="domain" description="Ig-like" evidence="11">
    <location>
        <begin position="688"/>
        <end position="776"/>
    </location>
</feature>
<dbReference type="InterPro" id="IPR003598">
    <property type="entry name" value="Ig_sub2"/>
</dbReference>
<dbReference type="Pfam" id="PF13927">
    <property type="entry name" value="Ig_3"/>
    <property type="match status" value="2"/>
</dbReference>
<reference evidence="12" key="1">
    <citation type="journal article" date="2020" name="Cell">
        <title>Large-Scale Comparative Analyses of Tick Genomes Elucidate Their Genetic Diversity and Vector Capacities.</title>
        <authorList>
            <consortium name="Tick Genome and Microbiome Consortium (TIGMIC)"/>
            <person name="Jia N."/>
            <person name="Wang J."/>
            <person name="Shi W."/>
            <person name="Du L."/>
            <person name="Sun Y."/>
            <person name="Zhan W."/>
            <person name="Jiang J.F."/>
            <person name="Wang Q."/>
            <person name="Zhang B."/>
            <person name="Ji P."/>
            <person name="Bell-Sakyi L."/>
            <person name="Cui X.M."/>
            <person name="Yuan T.T."/>
            <person name="Jiang B.G."/>
            <person name="Yang W.F."/>
            <person name="Lam T.T."/>
            <person name="Chang Q.C."/>
            <person name="Ding S.J."/>
            <person name="Wang X.J."/>
            <person name="Zhu J.G."/>
            <person name="Ruan X.D."/>
            <person name="Zhao L."/>
            <person name="Wei J.T."/>
            <person name="Ye R.Z."/>
            <person name="Que T.C."/>
            <person name="Du C.H."/>
            <person name="Zhou Y.H."/>
            <person name="Cheng J.X."/>
            <person name="Dai P.F."/>
            <person name="Guo W.B."/>
            <person name="Han X.H."/>
            <person name="Huang E.J."/>
            <person name="Li L.F."/>
            <person name="Wei W."/>
            <person name="Gao Y.C."/>
            <person name="Liu J.Z."/>
            <person name="Shao H.Z."/>
            <person name="Wang X."/>
            <person name="Wang C.C."/>
            <person name="Yang T.C."/>
            <person name="Huo Q.B."/>
            <person name="Li W."/>
            <person name="Chen H.Y."/>
            <person name="Chen S.E."/>
            <person name="Zhou L.G."/>
            <person name="Ni X.B."/>
            <person name="Tian J.H."/>
            <person name="Sheng Y."/>
            <person name="Liu T."/>
            <person name="Pan Y.S."/>
            <person name="Xia L.Y."/>
            <person name="Li J."/>
            <person name="Zhao F."/>
            <person name="Cao W.C."/>
        </authorList>
    </citation>
    <scope>NUCLEOTIDE SEQUENCE</scope>
    <source>
        <strain evidence="12">Rsan-2018</strain>
    </source>
</reference>